<dbReference type="Pfam" id="PF02518">
    <property type="entry name" value="HATPase_c"/>
    <property type="match status" value="1"/>
</dbReference>
<evidence type="ECO:0000313" key="15">
    <source>
        <dbReference type="EMBL" id="RJK96651.1"/>
    </source>
</evidence>
<evidence type="ECO:0000256" key="5">
    <source>
        <dbReference type="ARBA" id="ARBA00022679"/>
    </source>
</evidence>
<keyword evidence="10" id="KW-1133">Transmembrane helix</keyword>
<evidence type="ECO:0000313" key="16">
    <source>
        <dbReference type="Proteomes" id="UP000285530"/>
    </source>
</evidence>
<evidence type="ECO:0000256" key="12">
    <source>
        <dbReference type="ARBA" id="ARBA00023136"/>
    </source>
</evidence>
<dbReference type="Pfam" id="PF08521">
    <property type="entry name" value="2CSK_N"/>
    <property type="match status" value="1"/>
</dbReference>
<evidence type="ECO:0000256" key="4">
    <source>
        <dbReference type="ARBA" id="ARBA00022553"/>
    </source>
</evidence>
<dbReference type="InterPro" id="IPR003594">
    <property type="entry name" value="HATPase_dom"/>
</dbReference>
<evidence type="ECO:0000256" key="11">
    <source>
        <dbReference type="ARBA" id="ARBA00023012"/>
    </source>
</evidence>
<dbReference type="InterPro" id="IPR050428">
    <property type="entry name" value="TCS_sensor_his_kinase"/>
</dbReference>
<dbReference type="PANTHER" id="PTHR45436">
    <property type="entry name" value="SENSOR HISTIDINE KINASE YKOH"/>
    <property type="match status" value="1"/>
</dbReference>
<feature type="domain" description="HAMP" evidence="14">
    <location>
        <begin position="174"/>
        <end position="226"/>
    </location>
</feature>
<dbReference type="InterPro" id="IPR036890">
    <property type="entry name" value="HATPase_C_sf"/>
</dbReference>
<evidence type="ECO:0000256" key="1">
    <source>
        <dbReference type="ARBA" id="ARBA00000085"/>
    </source>
</evidence>
<keyword evidence="4" id="KW-0597">Phosphoprotein</keyword>
<dbReference type="SMART" id="SM00387">
    <property type="entry name" value="HATPase_c"/>
    <property type="match status" value="1"/>
</dbReference>
<comment type="catalytic activity">
    <reaction evidence="1">
        <text>ATP + protein L-histidine = ADP + protein N-phospho-L-histidine.</text>
        <dbReference type="EC" id="2.7.13.3"/>
    </reaction>
</comment>
<dbReference type="SUPFAM" id="SSF55874">
    <property type="entry name" value="ATPase domain of HSP90 chaperone/DNA topoisomerase II/histidine kinase"/>
    <property type="match status" value="1"/>
</dbReference>
<evidence type="ECO:0000256" key="7">
    <source>
        <dbReference type="ARBA" id="ARBA00022741"/>
    </source>
</evidence>
<feature type="domain" description="Histidine kinase" evidence="13">
    <location>
        <begin position="234"/>
        <end position="440"/>
    </location>
</feature>
<reference evidence="15 16" key="1">
    <citation type="submission" date="2018-09" db="EMBL/GenBank/DDBJ databases">
        <title>Paracoccus onubensis nov. sp. a moderate halophilic bacterium isolated from Gruta de las Maravillas (Aracena, Spain).</title>
        <authorList>
            <person name="Jurado V."/>
            <person name="Gutierrez-Patricio S."/>
            <person name="Gonzalez-Pimentel J.L."/>
            <person name="Laiz L."/>
            <person name="Saiz-Jimenez C."/>
        </authorList>
    </citation>
    <scope>NUCLEOTIDE SEQUENCE [LARGE SCALE GENOMIC DNA]</scope>
    <source>
        <strain evidence="15 16">DSM 19484</strain>
    </source>
</reference>
<keyword evidence="7" id="KW-0547">Nucleotide-binding</keyword>
<keyword evidence="12" id="KW-0472">Membrane</keyword>
<dbReference type="InterPro" id="IPR036097">
    <property type="entry name" value="HisK_dim/P_sf"/>
</dbReference>
<dbReference type="Gene3D" id="3.30.565.10">
    <property type="entry name" value="Histidine kinase-like ATPase, C-terminal domain"/>
    <property type="match status" value="1"/>
</dbReference>
<evidence type="ECO:0000259" key="13">
    <source>
        <dbReference type="PROSITE" id="PS50109"/>
    </source>
</evidence>
<dbReference type="EC" id="2.7.13.3" evidence="3"/>
<keyword evidence="9" id="KW-0067">ATP-binding</keyword>
<evidence type="ECO:0000256" key="9">
    <source>
        <dbReference type="ARBA" id="ARBA00022840"/>
    </source>
</evidence>
<keyword evidence="8" id="KW-0418">Kinase</keyword>
<dbReference type="GO" id="GO:0005524">
    <property type="term" value="F:ATP binding"/>
    <property type="evidence" value="ECO:0007669"/>
    <property type="project" value="UniProtKB-KW"/>
</dbReference>
<dbReference type="PROSITE" id="PS50885">
    <property type="entry name" value="HAMP"/>
    <property type="match status" value="1"/>
</dbReference>
<dbReference type="CDD" id="cd00082">
    <property type="entry name" value="HisKA"/>
    <property type="match status" value="1"/>
</dbReference>
<dbReference type="InterPro" id="IPR003660">
    <property type="entry name" value="HAMP_dom"/>
</dbReference>
<dbReference type="SUPFAM" id="SSF47384">
    <property type="entry name" value="Homodimeric domain of signal transducing histidine kinase"/>
    <property type="match status" value="1"/>
</dbReference>
<dbReference type="InterPro" id="IPR003661">
    <property type="entry name" value="HisK_dim/P_dom"/>
</dbReference>
<gene>
    <name evidence="15" type="ORF">D3P06_17360</name>
</gene>
<name>A0A418ZPR0_9RHOB</name>
<dbReference type="PROSITE" id="PS50109">
    <property type="entry name" value="HIS_KIN"/>
    <property type="match status" value="1"/>
</dbReference>
<keyword evidence="11" id="KW-0902">Two-component regulatory system</keyword>
<keyword evidence="6" id="KW-0812">Transmembrane</keyword>
<evidence type="ECO:0000256" key="3">
    <source>
        <dbReference type="ARBA" id="ARBA00012438"/>
    </source>
</evidence>
<dbReference type="GO" id="GO:0005886">
    <property type="term" value="C:plasma membrane"/>
    <property type="evidence" value="ECO:0007669"/>
    <property type="project" value="TreeGrafter"/>
</dbReference>
<dbReference type="InterPro" id="IPR005467">
    <property type="entry name" value="His_kinase_dom"/>
</dbReference>
<evidence type="ECO:0000259" key="14">
    <source>
        <dbReference type="PROSITE" id="PS50885"/>
    </source>
</evidence>
<organism evidence="15 16">
    <name type="scientific">Paracoccus aestuarii</name>
    <dbReference type="NCBI Taxonomy" id="453842"/>
    <lineage>
        <taxon>Bacteria</taxon>
        <taxon>Pseudomonadati</taxon>
        <taxon>Pseudomonadota</taxon>
        <taxon>Alphaproteobacteria</taxon>
        <taxon>Rhodobacterales</taxon>
        <taxon>Paracoccaceae</taxon>
        <taxon>Paracoccus</taxon>
    </lineage>
</organism>
<dbReference type="OrthoDB" id="9809766at2"/>
<dbReference type="Proteomes" id="UP000285530">
    <property type="component" value="Unassembled WGS sequence"/>
</dbReference>
<evidence type="ECO:0000256" key="2">
    <source>
        <dbReference type="ARBA" id="ARBA00004141"/>
    </source>
</evidence>
<keyword evidence="16" id="KW-1185">Reference proteome</keyword>
<proteinExistence type="predicted"/>
<keyword evidence="5" id="KW-0808">Transferase</keyword>
<dbReference type="Gene3D" id="1.10.287.130">
    <property type="match status" value="1"/>
</dbReference>
<dbReference type="AlphaFoldDB" id="A0A418ZPR0"/>
<dbReference type="GO" id="GO:0000155">
    <property type="term" value="F:phosphorelay sensor kinase activity"/>
    <property type="evidence" value="ECO:0007669"/>
    <property type="project" value="InterPro"/>
</dbReference>
<evidence type="ECO:0000256" key="8">
    <source>
        <dbReference type="ARBA" id="ARBA00022777"/>
    </source>
</evidence>
<dbReference type="CDD" id="cd00075">
    <property type="entry name" value="HATPase"/>
    <property type="match status" value="1"/>
</dbReference>
<dbReference type="SMART" id="SM00388">
    <property type="entry name" value="HisKA"/>
    <property type="match status" value="1"/>
</dbReference>
<dbReference type="InterPro" id="IPR004358">
    <property type="entry name" value="Sig_transdc_His_kin-like_C"/>
</dbReference>
<dbReference type="PRINTS" id="PR00344">
    <property type="entry name" value="BCTRLSENSOR"/>
</dbReference>
<protein>
    <recommendedName>
        <fullName evidence="3">histidine kinase</fullName>
        <ecNumber evidence="3">2.7.13.3</ecNumber>
    </recommendedName>
</protein>
<evidence type="ECO:0000256" key="6">
    <source>
        <dbReference type="ARBA" id="ARBA00022692"/>
    </source>
</evidence>
<accession>A0A418ZPR0</accession>
<dbReference type="Pfam" id="PF00512">
    <property type="entry name" value="HisKA"/>
    <property type="match status" value="1"/>
</dbReference>
<comment type="caution">
    <text evidence="15">The sequence shown here is derived from an EMBL/GenBank/DDBJ whole genome shotgun (WGS) entry which is preliminary data.</text>
</comment>
<evidence type="ECO:0000256" key="10">
    <source>
        <dbReference type="ARBA" id="ARBA00022989"/>
    </source>
</evidence>
<comment type="subcellular location">
    <subcellularLocation>
        <location evidence="2">Membrane</location>
        <topology evidence="2">Multi-pass membrane protein</topology>
    </subcellularLocation>
</comment>
<sequence length="441" mass="46723">MMSIRLRLIVVLTLAACILWLSAVLWIAGSTRAQVQRVLDARLAESANMVSSLISDQRIAVGTEGPVTVPMPATTDLSRQLSCQIWSLRGDLIGASSGAPDERMALAEGFSDTMIDGVPWRVFAVHNDDLGVRVMVGDRADVRGGLVAGVVRGLLWPAAVLFPLLAGLIWLCVGRGLAPLEQLAAHLRARRPGDLRPLPDAPAPREIRPVRRALDSLFQQLDHVRRTERDFTAFAAHELKTPLAGLRIQAQVARRAGDAATRDRALDAIALSVDRSDRMVRQLLDLAAIDSDGASPEALDPAALIAEIAQDIAPQARAAGVELAVQARDLPPLRAPRVLIHSTLRNLVENAIQHSPQGGTVTIAARHDAQGLTLTVSDQGPGIADLGRATDRFWRGGAGGQGSGLGLAIVAAAVDHLGGSLHLDPPDGGQVVRITLPLSPA</sequence>
<dbReference type="InterPro" id="IPR013727">
    <property type="entry name" value="2CSK_N"/>
</dbReference>
<dbReference type="EMBL" id="QZEV01000152">
    <property type="protein sequence ID" value="RJK96651.1"/>
    <property type="molecule type" value="Genomic_DNA"/>
</dbReference>
<dbReference type="PANTHER" id="PTHR45436:SF14">
    <property type="entry name" value="SENSOR PROTEIN QSEC"/>
    <property type="match status" value="1"/>
</dbReference>